<organism evidence="2 3">
    <name type="scientific">Pandoraea fibrosis</name>
    <dbReference type="NCBI Taxonomy" id="1891094"/>
    <lineage>
        <taxon>Bacteria</taxon>
        <taxon>Pseudomonadati</taxon>
        <taxon>Pseudomonadota</taxon>
        <taxon>Betaproteobacteria</taxon>
        <taxon>Burkholderiales</taxon>
        <taxon>Burkholderiaceae</taxon>
        <taxon>Pandoraea</taxon>
    </lineage>
</organism>
<dbReference type="InterPro" id="IPR036291">
    <property type="entry name" value="NAD(P)-bd_dom_sf"/>
</dbReference>
<dbReference type="Proteomes" id="UP000035080">
    <property type="component" value="Chromosome"/>
</dbReference>
<dbReference type="Pfam" id="PF01370">
    <property type="entry name" value="Epimerase"/>
    <property type="match status" value="1"/>
</dbReference>
<feature type="domain" description="NAD-dependent epimerase/dehydratase" evidence="1">
    <location>
        <begin position="17"/>
        <end position="223"/>
    </location>
</feature>
<evidence type="ECO:0000259" key="1">
    <source>
        <dbReference type="Pfam" id="PF01370"/>
    </source>
</evidence>
<dbReference type="Gene3D" id="3.40.50.720">
    <property type="entry name" value="NAD(P)-binding Rossmann-like Domain"/>
    <property type="match status" value="1"/>
</dbReference>
<dbReference type="RefSeq" id="WP_144400463.1">
    <property type="nucleotide sequence ID" value="NZ_CP047385.1"/>
</dbReference>
<evidence type="ECO:0000313" key="2">
    <source>
        <dbReference type="EMBL" id="QHF15285.1"/>
    </source>
</evidence>
<dbReference type="PANTHER" id="PTHR43245:SF13">
    <property type="entry name" value="UDP-D-APIOSE_UDP-D-XYLOSE SYNTHASE 2"/>
    <property type="match status" value="1"/>
</dbReference>
<accession>A0ABX6HYD1</accession>
<sequence length="311" mass="33399">MSTSDMTASGLVIGRTIVLTGATGFVGSHLLTGLLAAGYSVVALHRRPTVHGLRCEAGLTWVPLAEAATVFKRQPIDAVCHLATAYGNGMALTEVVESNVVMPLRLLELAIEQGCALFVSTDTFFAKPEFNYPHMRSYTESKGQFLRWAGLAAASAPATKFVNARLEHVYGTGDGPQKFVPWVLNKLMTNAPLALTPGDQRRDFVHVDDVVSAYLTILASAEALHMIPSEIQVGTGESHTVRSFVETARTLCGSTSTLDFGAYPHRPQEIMHSQADNAVLRTLGWNPVHSLSSGIRAVLEETRGQSPGTAL</sequence>
<dbReference type="PANTHER" id="PTHR43245">
    <property type="entry name" value="BIFUNCTIONAL POLYMYXIN RESISTANCE PROTEIN ARNA"/>
    <property type="match status" value="1"/>
</dbReference>
<dbReference type="SUPFAM" id="SSF51735">
    <property type="entry name" value="NAD(P)-binding Rossmann-fold domains"/>
    <property type="match status" value="1"/>
</dbReference>
<keyword evidence="3" id="KW-1185">Reference proteome</keyword>
<gene>
    <name evidence="2" type="ORF">PI93_023525</name>
</gene>
<dbReference type="InterPro" id="IPR050177">
    <property type="entry name" value="Lipid_A_modif_metabolic_enz"/>
</dbReference>
<dbReference type="InterPro" id="IPR001509">
    <property type="entry name" value="Epimerase_deHydtase"/>
</dbReference>
<reference evidence="2 3" key="1">
    <citation type="journal article" date="2015" name="Genome Announc.">
        <title>Genome Sequences of Two Pandoraea pnomenusa Isolates Recovered 11 Months Apart from a Cystic Fibrosis Patient.</title>
        <authorList>
            <person name="Ee R."/>
            <person name="Ambrose M."/>
            <person name="Lazenby J."/>
            <person name="Williams P."/>
            <person name="Chan K.G."/>
            <person name="Roddam L."/>
        </authorList>
    </citation>
    <scope>NUCLEOTIDE SEQUENCE [LARGE SCALE GENOMIC DNA]</scope>
    <source>
        <strain evidence="2 3">6399</strain>
    </source>
</reference>
<dbReference type="EMBL" id="CP047385">
    <property type="protein sequence ID" value="QHF15285.1"/>
    <property type="molecule type" value="Genomic_DNA"/>
</dbReference>
<evidence type="ECO:0000313" key="3">
    <source>
        <dbReference type="Proteomes" id="UP000035080"/>
    </source>
</evidence>
<proteinExistence type="predicted"/>
<name>A0ABX6HYD1_9BURK</name>
<protein>
    <submittedName>
        <fullName evidence="2">NAD-dependent epimerase/dehydratase family protein</fullName>
    </submittedName>
</protein>